<feature type="coiled-coil region" evidence="10">
    <location>
        <begin position="80"/>
        <end position="190"/>
    </location>
</feature>
<gene>
    <name evidence="14" type="primary">DRC1</name>
</gene>
<evidence type="ECO:0000256" key="1">
    <source>
        <dbReference type="ARBA" id="ARBA00004611"/>
    </source>
</evidence>
<feature type="coiled-coil region" evidence="10">
    <location>
        <begin position="318"/>
        <end position="363"/>
    </location>
</feature>
<evidence type="ECO:0000256" key="3">
    <source>
        <dbReference type="ARBA" id="ARBA00013815"/>
    </source>
</evidence>
<dbReference type="Pfam" id="PF14772">
    <property type="entry name" value="NYD-SP28"/>
    <property type="match status" value="1"/>
</dbReference>
<keyword evidence="5 10" id="KW-0175">Coiled coil</keyword>
<dbReference type="GO" id="GO:0070286">
    <property type="term" value="P:axonemal dynein complex assembly"/>
    <property type="evidence" value="ECO:0007669"/>
    <property type="project" value="InterPro"/>
</dbReference>
<comment type="similarity">
    <text evidence="2">Belongs to the DRC1 family.</text>
</comment>
<feature type="region of interest" description="Disordered" evidence="11">
    <location>
        <begin position="547"/>
        <end position="577"/>
    </location>
</feature>
<organism evidence="14 15">
    <name type="scientific">Catharus ustulatus</name>
    <name type="common">Russet-backed thrush</name>
    <name type="synonym">Hylocichla ustulatus</name>
    <dbReference type="NCBI Taxonomy" id="91951"/>
    <lineage>
        <taxon>Eukaryota</taxon>
        <taxon>Metazoa</taxon>
        <taxon>Chordata</taxon>
        <taxon>Craniata</taxon>
        <taxon>Vertebrata</taxon>
        <taxon>Euteleostomi</taxon>
        <taxon>Archelosauria</taxon>
        <taxon>Archosauria</taxon>
        <taxon>Dinosauria</taxon>
        <taxon>Saurischia</taxon>
        <taxon>Theropoda</taxon>
        <taxon>Coelurosauria</taxon>
        <taxon>Aves</taxon>
        <taxon>Neognathae</taxon>
        <taxon>Neoaves</taxon>
        <taxon>Telluraves</taxon>
        <taxon>Australaves</taxon>
        <taxon>Passeriformes</taxon>
        <taxon>Turdidae</taxon>
        <taxon>Catharus</taxon>
    </lineage>
</organism>
<evidence type="ECO:0000256" key="4">
    <source>
        <dbReference type="ARBA" id="ARBA00022846"/>
    </source>
</evidence>
<accession>A0A8C3TTV0</accession>
<comment type="subcellular location">
    <subcellularLocation>
        <location evidence="1">Cytoplasm</location>
        <location evidence="1">Cytoskeleton</location>
        <location evidence="1">Flagellum axoneme</location>
    </subcellularLocation>
</comment>
<evidence type="ECO:0000259" key="13">
    <source>
        <dbReference type="Pfam" id="PF14775"/>
    </source>
</evidence>
<reference evidence="14" key="2">
    <citation type="submission" date="2025-08" db="UniProtKB">
        <authorList>
            <consortium name="Ensembl"/>
        </authorList>
    </citation>
    <scope>IDENTIFICATION</scope>
</reference>
<proteinExistence type="inferred from homology"/>
<keyword evidence="4" id="KW-0282">Flagellum</keyword>
<sequence>MGSRPFPSIWEEVGVEKIPTFPCFPRREALGEEVEKEEEEEEEEEQGKGLRLIEETGKVLAKLLFHGTQLLTNVRVEADLRESQRREKEGEEKRKRLEKLEAEAKRGTEKLGEINSRWALAGDLKVPQELWELLEQQRDQCEQLLAEKNTLIRELQQELEAKDSQYEQALKEQGHEIQVLLERMEEQTRNMLRNYRHHVCQIEKTFEEERREMVVSNRKRWNEAIQAHNEQELQFLGEQMDKALEFEKKLNELQEDSVESYDSMKFQLEQDVQYLEKRLRQMKGLFHLNQVKLEYNLDVLRQLDVENSTLRSLQKRKINRLQTSLSLLRDKMANQEKKFQEERQSLESDLERIEVQFQEAQSRMRWEALGIPDPGKFRQVWIVNEEEAKALIREALDANRIIHVQQLGMPWEEPHFWFMDNVGPLGDRREKKEAMEVIMAFSHPWIFLVDIPHQPLPTIPSLSHISRGISLCSWKIPFFPPPQGTLTEFPLFQTLQIEDEDELRKLLDFFLFRGFQVGSPGEIPRIPGRIIGKFYLQLFSLQDVPGENPMDAAQEQGNGRSQFQRDESQSPESSVPARSIQVDKVLKILTEFLQDFPKLRDEGPPREIRNLRDNSRDQEYWEAMTHIIPEGTLKLWEALGAALLEYHKVLTRRSELSSEAIALQRQNSELGILLEEYLGSEQGQ</sequence>
<feature type="domain" description="Dynein regulatory complex protein 1/2 N-terminal" evidence="12">
    <location>
        <begin position="76"/>
        <end position="177"/>
    </location>
</feature>
<dbReference type="InterPro" id="IPR039750">
    <property type="entry name" value="DRC1/DRC2"/>
</dbReference>
<evidence type="ECO:0000256" key="7">
    <source>
        <dbReference type="ARBA" id="ARBA00023273"/>
    </source>
</evidence>
<evidence type="ECO:0000256" key="8">
    <source>
        <dbReference type="ARBA" id="ARBA00031554"/>
    </source>
</evidence>
<evidence type="ECO:0000313" key="15">
    <source>
        <dbReference type="Proteomes" id="UP000694563"/>
    </source>
</evidence>
<dbReference type="Ensembl" id="ENSCUST00005005655.1">
    <property type="protein sequence ID" value="ENSCUSP00005005442.1"/>
    <property type="gene ID" value="ENSCUSG00005003443.1"/>
</dbReference>
<dbReference type="GO" id="GO:0003352">
    <property type="term" value="P:regulation of cilium movement"/>
    <property type="evidence" value="ECO:0007669"/>
    <property type="project" value="TreeGrafter"/>
</dbReference>
<dbReference type="GO" id="GO:0060285">
    <property type="term" value="P:cilium-dependent cell motility"/>
    <property type="evidence" value="ECO:0007669"/>
    <property type="project" value="TreeGrafter"/>
</dbReference>
<evidence type="ECO:0000256" key="11">
    <source>
        <dbReference type="SAM" id="MobiDB-lite"/>
    </source>
</evidence>
<feature type="domain" description="Dynein regulatory complex protein 1 C-terminal" evidence="13">
    <location>
        <begin position="619"/>
        <end position="678"/>
    </location>
</feature>
<evidence type="ECO:0000259" key="12">
    <source>
        <dbReference type="Pfam" id="PF14772"/>
    </source>
</evidence>
<feature type="compositionally biased region" description="Acidic residues" evidence="11">
    <location>
        <begin position="31"/>
        <end position="45"/>
    </location>
</feature>
<dbReference type="Pfam" id="PF14775">
    <property type="entry name" value="NYD-SP28_assoc"/>
    <property type="match status" value="1"/>
</dbReference>
<dbReference type="PANTHER" id="PTHR21625:SF1">
    <property type="entry name" value="DYNEIN REGULATORY COMPLEX PROTEIN 1"/>
    <property type="match status" value="1"/>
</dbReference>
<dbReference type="GO" id="GO:0005858">
    <property type="term" value="C:axonemal dynein complex"/>
    <property type="evidence" value="ECO:0007669"/>
    <property type="project" value="InterPro"/>
</dbReference>
<dbReference type="AlphaFoldDB" id="A0A8C3TTV0"/>
<keyword evidence="7" id="KW-0966">Cell projection</keyword>
<comment type="function">
    <text evidence="9">Component of the nexin-dynein regulatory complex (N-DRC) a key regulator of ciliary/flagellar motility which maintains the alignment and integrity of the distal axoneme and regulates microtubule sliding in motile axonemes. Plays a critical role in the assembly of N-DRC and also stabilizes the assembly of multiple inner dynein arms and radial spokes. Coassembles with CCDC65/DRC2 to form a central scaffold needed for assembly of the N-DRC and its attachment to the outer doublet microtubules.</text>
</comment>
<protein>
    <recommendedName>
        <fullName evidence="3">Dynein regulatory complex protein 1</fullName>
    </recommendedName>
    <alternativeName>
        <fullName evidence="8">Coiled-coil domain-containing protein 164</fullName>
    </alternativeName>
</protein>
<evidence type="ECO:0000256" key="6">
    <source>
        <dbReference type="ARBA" id="ARBA00023069"/>
    </source>
</evidence>
<keyword evidence="15" id="KW-1185">Reference proteome</keyword>
<dbReference type="InterPro" id="IPR029440">
    <property type="entry name" value="DRC1_C"/>
</dbReference>
<evidence type="ECO:0000256" key="2">
    <source>
        <dbReference type="ARBA" id="ARBA00009688"/>
    </source>
</evidence>
<dbReference type="InterPro" id="IPR039505">
    <property type="entry name" value="DRC1/2_N"/>
</dbReference>
<dbReference type="Proteomes" id="UP000694563">
    <property type="component" value="Chromosome 3"/>
</dbReference>
<evidence type="ECO:0000256" key="10">
    <source>
        <dbReference type="SAM" id="Coils"/>
    </source>
</evidence>
<name>A0A8C3TTV0_CATUS</name>
<dbReference type="PANTHER" id="PTHR21625">
    <property type="entry name" value="NYD-SP28 PROTEIN"/>
    <property type="match status" value="1"/>
</dbReference>
<evidence type="ECO:0000313" key="14">
    <source>
        <dbReference type="Ensembl" id="ENSCUSP00005005442.1"/>
    </source>
</evidence>
<evidence type="ECO:0000256" key="5">
    <source>
        <dbReference type="ARBA" id="ARBA00023054"/>
    </source>
</evidence>
<evidence type="ECO:0000256" key="9">
    <source>
        <dbReference type="ARBA" id="ARBA00046115"/>
    </source>
</evidence>
<reference evidence="14" key="3">
    <citation type="submission" date="2025-09" db="UniProtKB">
        <authorList>
            <consortium name="Ensembl"/>
        </authorList>
    </citation>
    <scope>IDENTIFICATION</scope>
</reference>
<reference evidence="14" key="1">
    <citation type="submission" date="2020-10" db="EMBL/GenBank/DDBJ databases">
        <title>Catharus ustulatus (Swainson's thrush) genome, bCatUst1, primary haplotype v2.</title>
        <authorList>
            <person name="Delmore K."/>
            <person name="Vafadar M."/>
            <person name="Formenti G."/>
            <person name="Chow W."/>
            <person name="Pelan S."/>
            <person name="Howe K."/>
            <person name="Rhie A."/>
            <person name="Mountcastle J."/>
            <person name="Haase B."/>
            <person name="Fedrigo O."/>
            <person name="Jarvis E.D."/>
        </authorList>
    </citation>
    <scope>NUCLEOTIDE SEQUENCE [LARGE SCALE GENOMIC DNA]</scope>
</reference>
<feature type="region of interest" description="Disordered" evidence="11">
    <location>
        <begin position="31"/>
        <end position="50"/>
    </location>
</feature>
<keyword evidence="6" id="KW-0969">Cilium</keyword>